<protein>
    <recommendedName>
        <fullName evidence="4">Ribosomal protein L1</fullName>
    </recommendedName>
</protein>
<dbReference type="CDD" id="cd00403">
    <property type="entry name" value="Ribosomal_L1"/>
    <property type="match status" value="1"/>
</dbReference>
<keyword evidence="3" id="KW-1185">Reference proteome</keyword>
<dbReference type="InterPro" id="IPR023674">
    <property type="entry name" value="Ribosomal_uL1-like"/>
</dbReference>
<sequence>MAKDDLIDSHVSTSQCKRAVDALLSFETKREEERTSNELLPGKEPNVWLVVTTKRMQPTYKMKPIKIPVAHPLVDPRTSSICLITKDPQREYKDLLEAKGIKFISRVVGLEKLKGKFKPFEARRMLLKENGLFLADERIVTMLPKLLGSKFFQAKKQPIPVCLTRKDLKGELERAVSSTYMHQNQGTCTSIKVGTLSQKPAHILENIVTALPAIVQGIKDGWDNIQSLSIKTNSSASLPIWACTLDGEDGGRWAGLTVRDVDAEDTPEGSVVGSDDEVPAKGKGKRRAADEAEAAAKPSKKAKGADVTTPSKSKPAPGPTPKSKAKDAASPSKKSADEASATPAKKNAKSKAAPSPAKPAASDKEAAVTPKKKTQSAKTADTSAPKSATSTPAKSAKAAAKDENKPAQKPAKDAVSSLTQKELKQKRVGGADKKKEKSIGLKESKSAKSALLGKKVAKA</sequence>
<name>A0ABR3JHY3_9AGAR</name>
<feature type="compositionally biased region" description="Low complexity" evidence="1">
    <location>
        <begin position="447"/>
        <end position="459"/>
    </location>
</feature>
<organism evidence="2 3">
    <name type="scientific">Hohenbuehelia grisea</name>
    <dbReference type="NCBI Taxonomy" id="104357"/>
    <lineage>
        <taxon>Eukaryota</taxon>
        <taxon>Fungi</taxon>
        <taxon>Dikarya</taxon>
        <taxon>Basidiomycota</taxon>
        <taxon>Agaricomycotina</taxon>
        <taxon>Agaricomycetes</taxon>
        <taxon>Agaricomycetidae</taxon>
        <taxon>Agaricales</taxon>
        <taxon>Pleurotineae</taxon>
        <taxon>Pleurotaceae</taxon>
        <taxon>Hohenbuehelia</taxon>
    </lineage>
</organism>
<comment type="caution">
    <text evidence="2">The sequence shown here is derived from an EMBL/GenBank/DDBJ whole genome shotgun (WGS) entry which is preliminary data.</text>
</comment>
<feature type="region of interest" description="Disordered" evidence="1">
    <location>
        <begin position="261"/>
        <end position="459"/>
    </location>
</feature>
<dbReference type="Proteomes" id="UP001556367">
    <property type="component" value="Unassembled WGS sequence"/>
</dbReference>
<dbReference type="EMBL" id="JASNQZ010000007">
    <property type="protein sequence ID" value="KAL0954745.1"/>
    <property type="molecule type" value="Genomic_DNA"/>
</dbReference>
<accession>A0ABR3JHY3</accession>
<evidence type="ECO:0000313" key="3">
    <source>
        <dbReference type="Proteomes" id="UP001556367"/>
    </source>
</evidence>
<feature type="compositionally biased region" description="Basic and acidic residues" evidence="1">
    <location>
        <begin position="421"/>
        <end position="446"/>
    </location>
</feature>
<feature type="compositionally biased region" description="Basic and acidic residues" evidence="1">
    <location>
        <begin position="399"/>
        <end position="412"/>
    </location>
</feature>
<dbReference type="Gene3D" id="3.40.50.790">
    <property type="match status" value="1"/>
</dbReference>
<dbReference type="InterPro" id="IPR016095">
    <property type="entry name" value="Ribosomal_uL1_3-a/b-sand"/>
</dbReference>
<feature type="compositionally biased region" description="Low complexity" evidence="1">
    <location>
        <begin position="376"/>
        <end position="398"/>
    </location>
</feature>
<gene>
    <name evidence="2" type="ORF">HGRIS_003697</name>
</gene>
<proteinExistence type="predicted"/>
<reference evidence="3" key="1">
    <citation type="submission" date="2024-06" db="EMBL/GenBank/DDBJ databases">
        <title>Multi-omics analyses provide insights into the biosynthesis of the anticancer antibiotic pleurotin in Hohenbuehelia grisea.</title>
        <authorList>
            <person name="Weaver J.A."/>
            <person name="Alberti F."/>
        </authorList>
    </citation>
    <scope>NUCLEOTIDE SEQUENCE [LARGE SCALE GENOMIC DNA]</scope>
    <source>
        <strain evidence="3">T-177</strain>
    </source>
</reference>
<evidence type="ECO:0000313" key="2">
    <source>
        <dbReference type="EMBL" id="KAL0954745.1"/>
    </source>
</evidence>
<dbReference type="SUPFAM" id="SSF56808">
    <property type="entry name" value="Ribosomal protein L1"/>
    <property type="match status" value="1"/>
</dbReference>
<feature type="compositionally biased region" description="Low complexity" evidence="1">
    <location>
        <begin position="328"/>
        <end position="360"/>
    </location>
</feature>
<dbReference type="InterPro" id="IPR028364">
    <property type="entry name" value="Ribosomal_uL1/biogenesis"/>
</dbReference>
<evidence type="ECO:0000256" key="1">
    <source>
        <dbReference type="SAM" id="MobiDB-lite"/>
    </source>
</evidence>
<dbReference type="Pfam" id="PF00687">
    <property type="entry name" value="Ribosomal_L1"/>
    <property type="match status" value="1"/>
</dbReference>
<evidence type="ECO:0008006" key="4">
    <source>
        <dbReference type="Google" id="ProtNLM"/>
    </source>
</evidence>